<evidence type="ECO:0000256" key="7">
    <source>
        <dbReference type="ARBA" id="ARBA00022842"/>
    </source>
</evidence>
<dbReference type="InterPro" id="IPR031167">
    <property type="entry name" value="G_OBG"/>
</dbReference>
<dbReference type="AlphaFoldDB" id="A0A448V134"/>
<dbReference type="PROSITE" id="PS00905">
    <property type="entry name" value="GTP1_OBG"/>
    <property type="match status" value="1"/>
</dbReference>
<dbReference type="Pfam" id="PF01018">
    <property type="entry name" value="GTP1_OBG"/>
    <property type="match status" value="1"/>
</dbReference>
<dbReference type="Pfam" id="PF09269">
    <property type="entry name" value="DUF1967"/>
    <property type="match status" value="1"/>
</dbReference>
<dbReference type="NCBIfam" id="NF008954">
    <property type="entry name" value="PRK12296.1"/>
    <property type="match status" value="1"/>
</dbReference>
<evidence type="ECO:0000259" key="12">
    <source>
        <dbReference type="PROSITE" id="PS51883"/>
    </source>
</evidence>
<feature type="binding site" evidence="9">
    <location>
        <begin position="165"/>
        <end position="172"/>
    </location>
    <ligand>
        <name>GTP</name>
        <dbReference type="ChEBI" id="CHEBI:37565"/>
    </ligand>
</feature>
<comment type="function">
    <text evidence="9">An essential GTPase which binds GTP, GDP and possibly (p)ppGpp with moderate affinity, with high nucleotide exchange rates and a fairly low GTP hydrolysis rate. Plays a role in control of the cell cycle, stress response, ribosome biogenesis and in those bacteria that undergo differentiation, in morphogenesis control.</text>
</comment>
<dbReference type="SUPFAM" id="SSF102741">
    <property type="entry name" value="Obg GTP-binding protein C-terminal domain"/>
    <property type="match status" value="1"/>
</dbReference>
<organism evidence="13 14">
    <name type="scientific">Aedoeadaptatus ivorii</name>
    <dbReference type="NCBI Taxonomy" id="54006"/>
    <lineage>
        <taxon>Bacteria</taxon>
        <taxon>Bacillati</taxon>
        <taxon>Bacillota</taxon>
        <taxon>Tissierellia</taxon>
        <taxon>Tissierellales</taxon>
        <taxon>Peptoniphilaceae</taxon>
        <taxon>Aedoeadaptatus</taxon>
    </lineage>
</organism>
<protein>
    <recommendedName>
        <fullName evidence="9">GTPase Obg</fullName>
        <ecNumber evidence="9">3.6.5.-</ecNumber>
    </recommendedName>
    <alternativeName>
        <fullName evidence="9">GTP-binding protein Obg</fullName>
    </alternativeName>
</protein>
<dbReference type="Pfam" id="PF01926">
    <property type="entry name" value="MMR_HSR1"/>
    <property type="match status" value="1"/>
</dbReference>
<gene>
    <name evidence="9 13" type="primary">obg</name>
    <name evidence="13" type="ORF">NCTC13079_00659</name>
</gene>
<dbReference type="InterPro" id="IPR006169">
    <property type="entry name" value="GTP1_OBG_dom"/>
</dbReference>
<dbReference type="GO" id="GO:0005525">
    <property type="term" value="F:GTP binding"/>
    <property type="evidence" value="ECO:0007669"/>
    <property type="project" value="UniProtKB-UniRule"/>
</dbReference>
<evidence type="ECO:0000256" key="4">
    <source>
        <dbReference type="ARBA" id="ARBA00022723"/>
    </source>
</evidence>
<dbReference type="InterPro" id="IPR045086">
    <property type="entry name" value="OBG_GTPase"/>
</dbReference>
<dbReference type="PROSITE" id="PS51710">
    <property type="entry name" value="G_OBG"/>
    <property type="match status" value="1"/>
</dbReference>
<proteinExistence type="inferred from homology"/>
<evidence type="ECO:0000256" key="3">
    <source>
        <dbReference type="ARBA" id="ARBA00022490"/>
    </source>
</evidence>
<dbReference type="PIRSF" id="PIRSF002401">
    <property type="entry name" value="GTP_bd_Obg/CgtA"/>
    <property type="match status" value="1"/>
</dbReference>
<dbReference type="InterPro" id="IPR015349">
    <property type="entry name" value="OCT_dom"/>
</dbReference>
<keyword evidence="7 9" id="KW-0460">Magnesium</keyword>
<dbReference type="PROSITE" id="PS51883">
    <property type="entry name" value="OBG"/>
    <property type="match status" value="1"/>
</dbReference>
<evidence type="ECO:0000256" key="1">
    <source>
        <dbReference type="ARBA" id="ARBA00001946"/>
    </source>
</evidence>
<comment type="similarity">
    <text evidence="2 9">Belongs to the TRAFAC class OBG-HflX-like GTPase superfamily. OBG GTPase family.</text>
</comment>
<dbReference type="RefSeq" id="WP_126465187.1">
    <property type="nucleotide sequence ID" value="NZ_LR134523.1"/>
</dbReference>
<evidence type="ECO:0000313" key="13">
    <source>
        <dbReference type="EMBL" id="VEJ35380.1"/>
    </source>
</evidence>
<dbReference type="PROSITE" id="PS51881">
    <property type="entry name" value="OCT"/>
    <property type="match status" value="1"/>
</dbReference>
<dbReference type="GO" id="GO:0000287">
    <property type="term" value="F:magnesium ion binding"/>
    <property type="evidence" value="ECO:0007669"/>
    <property type="project" value="InterPro"/>
</dbReference>
<dbReference type="NCBIfam" id="NF008956">
    <property type="entry name" value="PRK12299.1"/>
    <property type="match status" value="1"/>
</dbReference>
<feature type="domain" description="OCT" evidence="11">
    <location>
        <begin position="346"/>
        <end position="423"/>
    </location>
</feature>
<dbReference type="NCBIfam" id="TIGR03595">
    <property type="entry name" value="Obg_CgtA_exten"/>
    <property type="match status" value="1"/>
</dbReference>
<comment type="subcellular location">
    <subcellularLocation>
        <location evidence="9">Cytoplasm</location>
    </subcellularLocation>
</comment>
<name>A0A448V134_9FIRM</name>
<dbReference type="InterPro" id="IPR036726">
    <property type="entry name" value="GTP1_OBG_dom_sf"/>
</dbReference>
<evidence type="ECO:0000259" key="11">
    <source>
        <dbReference type="PROSITE" id="PS51881"/>
    </source>
</evidence>
<feature type="domain" description="Obg" evidence="12">
    <location>
        <begin position="1"/>
        <end position="158"/>
    </location>
</feature>
<feature type="binding site" evidence="9">
    <location>
        <begin position="282"/>
        <end position="285"/>
    </location>
    <ligand>
        <name>GTP</name>
        <dbReference type="ChEBI" id="CHEBI:37565"/>
    </ligand>
</feature>
<dbReference type="SUPFAM" id="SSF82051">
    <property type="entry name" value="Obg GTP-binding protein N-terminal domain"/>
    <property type="match status" value="1"/>
</dbReference>
<dbReference type="PRINTS" id="PR00326">
    <property type="entry name" value="GTP1OBG"/>
</dbReference>
<dbReference type="PANTHER" id="PTHR11702">
    <property type="entry name" value="DEVELOPMENTALLY REGULATED GTP-BINDING PROTEIN-RELATED"/>
    <property type="match status" value="1"/>
</dbReference>
<comment type="subunit">
    <text evidence="9">Monomer.</text>
</comment>
<dbReference type="EC" id="3.6.5.-" evidence="9"/>
<evidence type="ECO:0000259" key="10">
    <source>
        <dbReference type="PROSITE" id="PS51710"/>
    </source>
</evidence>
<dbReference type="PANTHER" id="PTHR11702:SF31">
    <property type="entry name" value="MITOCHONDRIAL RIBOSOME-ASSOCIATED GTPASE 2"/>
    <property type="match status" value="1"/>
</dbReference>
<dbReference type="SUPFAM" id="SSF52540">
    <property type="entry name" value="P-loop containing nucleoside triphosphate hydrolases"/>
    <property type="match status" value="1"/>
</dbReference>
<dbReference type="CDD" id="cd01898">
    <property type="entry name" value="Obg"/>
    <property type="match status" value="1"/>
</dbReference>
<dbReference type="NCBIfam" id="NF008955">
    <property type="entry name" value="PRK12297.1"/>
    <property type="match status" value="1"/>
</dbReference>
<feature type="binding site" evidence="9">
    <location>
        <position position="192"/>
    </location>
    <ligand>
        <name>Mg(2+)</name>
        <dbReference type="ChEBI" id="CHEBI:18420"/>
    </ligand>
</feature>
<evidence type="ECO:0000256" key="2">
    <source>
        <dbReference type="ARBA" id="ARBA00007699"/>
    </source>
</evidence>
<dbReference type="EMBL" id="LR134523">
    <property type="protein sequence ID" value="VEJ35380.1"/>
    <property type="molecule type" value="Genomic_DNA"/>
</dbReference>
<feature type="binding site" evidence="9">
    <location>
        <begin position="311"/>
        <end position="313"/>
    </location>
    <ligand>
        <name>GTP</name>
        <dbReference type="ChEBI" id="CHEBI:37565"/>
    </ligand>
</feature>
<feature type="domain" description="OBG-type G" evidence="10">
    <location>
        <begin position="159"/>
        <end position="330"/>
    </location>
</feature>
<keyword evidence="4 9" id="KW-0479">Metal-binding</keyword>
<dbReference type="HAMAP" id="MF_01454">
    <property type="entry name" value="GTPase_Obg"/>
    <property type="match status" value="1"/>
</dbReference>
<sequence length="423" mass="46775">MFVDICRISVKAGNGGDGAVAWRREKYVPAGGPAGGDGGRGGSVVLEADESIHTLMDFRYKRVYKAENGENGRSKKQFGADADDIVLKVPVGTVVRDEKSNKVIVDLKRPGERFVIAQGGRGGKGNARYTTSTRQAPTFAQLGFRGQERDIVLELKMIADVGLVGFPNVGKSTLLSVISSARPKIANYEFTTLSPNLGVVYLGPEQSFVCADIPGLIEGASEGIGLGHDFLRHVERTGVLIHVLDASGAGYRDPLTDFETINRELADYNAALTEKPQIVFLNKMDLPEARENEPALRKALEEKGYEVFSGSAATTADIRPMLYRAFDILQNTKIEYETLDEERYVEEEKREPGISVRKEAGKYIVDGGYIERLLGSTFFDDRESLRYFQENLRKNGVIDRLRELGIEEGESVFIAGYEFEFFE</sequence>
<feature type="binding site" evidence="9">
    <location>
        <begin position="212"/>
        <end position="215"/>
    </location>
    <ligand>
        <name>GTP</name>
        <dbReference type="ChEBI" id="CHEBI:37565"/>
    </ligand>
</feature>
<dbReference type="KEGG" id="piv:NCTC13079_00659"/>
<dbReference type="GO" id="GO:0003924">
    <property type="term" value="F:GTPase activity"/>
    <property type="evidence" value="ECO:0007669"/>
    <property type="project" value="UniProtKB-UniRule"/>
</dbReference>
<dbReference type="Proteomes" id="UP000269544">
    <property type="component" value="Chromosome"/>
</dbReference>
<dbReference type="InterPro" id="IPR036346">
    <property type="entry name" value="GTP-bd_prot_GTP1/OBG_C_sf"/>
</dbReference>
<dbReference type="InterPro" id="IPR006074">
    <property type="entry name" value="GTP1-OBG_CS"/>
</dbReference>
<dbReference type="GO" id="GO:0042254">
    <property type="term" value="P:ribosome biogenesis"/>
    <property type="evidence" value="ECO:0007669"/>
    <property type="project" value="UniProtKB-UniRule"/>
</dbReference>
<keyword evidence="6 9" id="KW-0378">Hydrolase</keyword>
<keyword evidence="5 9" id="KW-0547">Nucleotide-binding</keyword>
<dbReference type="Gene3D" id="3.30.300.350">
    <property type="entry name" value="GTP-binding protein OBG, C-terminal domain"/>
    <property type="match status" value="1"/>
</dbReference>
<dbReference type="GO" id="GO:0005737">
    <property type="term" value="C:cytoplasm"/>
    <property type="evidence" value="ECO:0007669"/>
    <property type="project" value="UniProtKB-SubCell"/>
</dbReference>
<dbReference type="Gene3D" id="2.70.210.12">
    <property type="entry name" value="GTP1/OBG domain"/>
    <property type="match status" value="1"/>
</dbReference>
<keyword evidence="3 9" id="KW-0963">Cytoplasm</keyword>
<dbReference type="InterPro" id="IPR014100">
    <property type="entry name" value="GTP-bd_Obg/CgtA"/>
</dbReference>
<evidence type="ECO:0000256" key="9">
    <source>
        <dbReference type="HAMAP-Rule" id="MF_01454"/>
    </source>
</evidence>
<accession>A0A448V134</accession>
<reference evidence="13 14" key="1">
    <citation type="submission" date="2018-12" db="EMBL/GenBank/DDBJ databases">
        <authorList>
            <consortium name="Pathogen Informatics"/>
        </authorList>
    </citation>
    <scope>NUCLEOTIDE SEQUENCE [LARGE SCALE GENOMIC DNA]</scope>
    <source>
        <strain evidence="13 14">NCTC13079</strain>
    </source>
</reference>
<dbReference type="NCBIfam" id="TIGR02729">
    <property type="entry name" value="Obg_CgtA"/>
    <property type="match status" value="1"/>
</dbReference>
<dbReference type="FunFam" id="2.70.210.12:FF:000001">
    <property type="entry name" value="GTPase Obg"/>
    <property type="match status" value="1"/>
</dbReference>
<dbReference type="InterPro" id="IPR006073">
    <property type="entry name" value="GTP-bd"/>
</dbReference>
<dbReference type="Gene3D" id="3.40.50.300">
    <property type="entry name" value="P-loop containing nucleotide triphosphate hydrolases"/>
    <property type="match status" value="1"/>
</dbReference>
<keyword evidence="8 9" id="KW-0342">GTP-binding</keyword>
<feature type="binding site" evidence="9">
    <location>
        <begin position="190"/>
        <end position="194"/>
    </location>
    <ligand>
        <name>GTP</name>
        <dbReference type="ChEBI" id="CHEBI:37565"/>
    </ligand>
</feature>
<evidence type="ECO:0000256" key="5">
    <source>
        <dbReference type="ARBA" id="ARBA00022741"/>
    </source>
</evidence>
<keyword evidence="14" id="KW-1185">Reference proteome</keyword>
<dbReference type="InterPro" id="IPR027417">
    <property type="entry name" value="P-loop_NTPase"/>
</dbReference>
<evidence type="ECO:0000256" key="6">
    <source>
        <dbReference type="ARBA" id="ARBA00022801"/>
    </source>
</evidence>
<evidence type="ECO:0000313" key="14">
    <source>
        <dbReference type="Proteomes" id="UP000269544"/>
    </source>
</evidence>
<dbReference type="OrthoDB" id="9807318at2"/>
<feature type="binding site" evidence="9">
    <location>
        <position position="172"/>
    </location>
    <ligand>
        <name>Mg(2+)</name>
        <dbReference type="ChEBI" id="CHEBI:18420"/>
    </ligand>
</feature>
<evidence type="ECO:0000256" key="8">
    <source>
        <dbReference type="ARBA" id="ARBA00023134"/>
    </source>
</evidence>
<comment type="cofactor">
    <cofactor evidence="1 9">
        <name>Mg(2+)</name>
        <dbReference type="ChEBI" id="CHEBI:18420"/>
    </cofactor>
</comment>